<dbReference type="CTD" id="10618"/>
<feature type="transmembrane region" description="Helical" evidence="2">
    <location>
        <begin position="267"/>
        <end position="285"/>
    </location>
</feature>
<evidence type="ECO:0000256" key="2">
    <source>
        <dbReference type="SAM" id="Phobius"/>
    </source>
</evidence>
<reference evidence="5" key="1">
    <citation type="submission" date="2025-08" db="UniProtKB">
        <authorList>
            <consortium name="RefSeq"/>
        </authorList>
    </citation>
    <scope>IDENTIFICATION</scope>
</reference>
<evidence type="ECO:0000313" key="4">
    <source>
        <dbReference type="Proteomes" id="UP000504632"/>
    </source>
</evidence>
<dbReference type="InterPro" id="IPR037645">
    <property type="entry name" value="KCT2"/>
</dbReference>
<proteinExistence type="predicted"/>
<dbReference type="RefSeq" id="XP_030643085.1">
    <property type="nucleotide sequence ID" value="XM_030787225.1"/>
</dbReference>
<feature type="region of interest" description="Disordered" evidence="1">
    <location>
        <begin position="299"/>
        <end position="319"/>
    </location>
</feature>
<keyword evidence="2" id="KW-0812">Transmembrane</keyword>
<feature type="compositionally biased region" description="Basic and acidic residues" evidence="1">
    <location>
        <begin position="92"/>
        <end position="101"/>
    </location>
</feature>
<dbReference type="PANTHER" id="PTHR16502">
    <property type="entry name" value="KERATINOCYTE-ASSOCIATED TRANSMEMBRANE PROTEIN 2"/>
    <property type="match status" value="1"/>
</dbReference>
<dbReference type="PANTHER" id="PTHR16502:SF0">
    <property type="entry name" value="KERATINOCYTE-ASSOCIATED TRANSMEMBRANE PROTEIN 2"/>
    <property type="match status" value="1"/>
</dbReference>
<feature type="compositionally biased region" description="Polar residues" evidence="1">
    <location>
        <begin position="163"/>
        <end position="178"/>
    </location>
</feature>
<feature type="region of interest" description="Disordered" evidence="1">
    <location>
        <begin position="19"/>
        <end position="258"/>
    </location>
</feature>
<keyword evidence="2" id="KW-1133">Transmembrane helix</keyword>
<dbReference type="AlphaFoldDB" id="A0A6J2WCD9"/>
<feature type="compositionally biased region" description="Polar residues" evidence="1">
    <location>
        <begin position="23"/>
        <end position="36"/>
    </location>
</feature>
<feature type="chain" id="PRO_5027072817" evidence="3">
    <location>
        <begin position="21"/>
        <end position="319"/>
    </location>
</feature>
<dbReference type="Proteomes" id="UP000504632">
    <property type="component" value="Chromosome 1"/>
</dbReference>
<keyword evidence="2" id="KW-0472">Membrane</keyword>
<feature type="compositionally biased region" description="Polar residues" evidence="1">
    <location>
        <begin position="60"/>
        <end position="73"/>
    </location>
</feature>
<evidence type="ECO:0000256" key="1">
    <source>
        <dbReference type="SAM" id="MobiDB-lite"/>
    </source>
</evidence>
<keyword evidence="3" id="KW-0732">Signal</keyword>
<feature type="compositionally biased region" description="Low complexity" evidence="1">
    <location>
        <begin position="186"/>
        <end position="200"/>
    </location>
</feature>
<feature type="compositionally biased region" description="Basic and acidic residues" evidence="1">
    <location>
        <begin position="146"/>
        <end position="155"/>
    </location>
</feature>
<accession>A0A6J2WCD9</accession>
<evidence type="ECO:0000256" key="3">
    <source>
        <dbReference type="SAM" id="SignalP"/>
    </source>
</evidence>
<feature type="signal peptide" evidence="3">
    <location>
        <begin position="1"/>
        <end position="20"/>
    </location>
</feature>
<dbReference type="Pfam" id="PF17818">
    <property type="entry name" value="KCT2"/>
    <property type="match status" value="1"/>
</dbReference>
<gene>
    <name evidence="5" type="primary">tgoln2</name>
</gene>
<name>A0A6J2WCD9_CHACN</name>
<feature type="compositionally biased region" description="Basic and acidic residues" evidence="1">
    <location>
        <begin position="308"/>
        <end position="319"/>
    </location>
</feature>
<sequence length="319" mass="33520">MRFVYLVVALACVYTIGAVADQQAPSTTSGKHTSPAKNEAKEQSTLGPSPKKDLPSPSPQNKNHSLAGTQKVSPTEKPSGDKVKTSAPPQSKADDSSKKDPTSIAASDGKSAGAEPAAGGDGPQAKPTPPNKPSAAQTPASVKVPAKGDENKEMSHVTGPETDASQVTSGKASTQVTPEKTDNENSAQTSPAVTSSPASTGDDDGVGDGKDDDADDDDDDRDDDDDDVVIPGPEMKNQNKDDGSSSSNGLRKQNYLDQPPDAESSHFFAYLVSTAVLVAVLYIAYHNKRKIIAFVVEGRRSRSSRRPKSTEYQKLEQQI</sequence>
<protein>
    <submittedName>
        <fullName evidence="5">Trans-Golgi network integral membrane protein 2 isoform X1</fullName>
    </submittedName>
</protein>
<keyword evidence="4" id="KW-1185">Reference proteome</keyword>
<dbReference type="GeneID" id="115823194"/>
<evidence type="ECO:0000313" key="5">
    <source>
        <dbReference type="RefSeq" id="XP_030643085.1"/>
    </source>
</evidence>
<feature type="compositionally biased region" description="Acidic residues" evidence="1">
    <location>
        <begin position="201"/>
        <end position="228"/>
    </location>
</feature>
<dbReference type="OrthoDB" id="5846619at2759"/>
<organism evidence="4 5">
    <name type="scientific">Chanos chanos</name>
    <name type="common">Milkfish</name>
    <name type="synonym">Mugil chanos</name>
    <dbReference type="NCBI Taxonomy" id="29144"/>
    <lineage>
        <taxon>Eukaryota</taxon>
        <taxon>Metazoa</taxon>
        <taxon>Chordata</taxon>
        <taxon>Craniata</taxon>
        <taxon>Vertebrata</taxon>
        <taxon>Euteleostomi</taxon>
        <taxon>Actinopterygii</taxon>
        <taxon>Neopterygii</taxon>
        <taxon>Teleostei</taxon>
        <taxon>Ostariophysi</taxon>
        <taxon>Gonorynchiformes</taxon>
        <taxon>Chanidae</taxon>
        <taxon>Chanos</taxon>
    </lineage>
</organism>
<dbReference type="InParanoid" id="A0A6J2WCD9"/>